<organism evidence="1">
    <name type="scientific">Propionibacterium freudenreichii subsp. freudenreichii</name>
    <dbReference type="NCBI Taxonomy" id="66712"/>
    <lineage>
        <taxon>Bacteria</taxon>
        <taxon>Bacillati</taxon>
        <taxon>Actinomycetota</taxon>
        <taxon>Actinomycetes</taxon>
        <taxon>Propionibacteriales</taxon>
        <taxon>Propionibacteriaceae</taxon>
        <taxon>Propionibacterium</taxon>
    </lineage>
</organism>
<reference evidence="1" key="1">
    <citation type="submission" date="2014-08" db="EMBL/GenBank/DDBJ databases">
        <authorList>
            <person name="Falentin Helene"/>
        </authorList>
    </citation>
    <scope>NUCLEOTIDE SEQUENCE</scope>
</reference>
<accession>A0A068VV62</accession>
<protein>
    <submittedName>
        <fullName evidence="1">Uncharacterized protein</fullName>
    </submittedName>
</protein>
<sequence length="38" mass="4208">MRELGPLRSALLACRRSLMGADSVRQRPGFPSSYDLVT</sequence>
<gene>
    <name evidence="1" type="ORF">PFCIRM138_08155</name>
</gene>
<evidence type="ECO:0000313" key="1">
    <source>
        <dbReference type="EMBL" id="CEP26550.1"/>
    </source>
</evidence>
<proteinExistence type="predicted"/>
<dbReference type="AlphaFoldDB" id="A0A068VV62"/>
<name>A0A068VV62_PROFF</name>
<dbReference type="EMBL" id="LM676414">
    <property type="protein sequence ID" value="CEP26550.1"/>
    <property type="molecule type" value="Genomic_DNA"/>
</dbReference>